<keyword evidence="1" id="KW-0472">Membrane</keyword>
<sequence>MEVNNNYKHAEQMQDSCFLLFHRTFFKVTSSFKIFLSKFIFIWNYFMYFTFTVIYQELKFKRKQMKS</sequence>
<evidence type="ECO:0000256" key="1">
    <source>
        <dbReference type="SAM" id="Phobius"/>
    </source>
</evidence>
<feature type="transmembrane region" description="Helical" evidence="1">
    <location>
        <begin position="34"/>
        <end position="55"/>
    </location>
</feature>
<protein>
    <submittedName>
        <fullName evidence="2">Uncharacterized protein</fullName>
    </submittedName>
</protein>
<name>A0A0L8H2F7_OCTBM</name>
<dbReference type="AlphaFoldDB" id="A0A0L8H2F7"/>
<reference evidence="2" key="1">
    <citation type="submission" date="2015-07" db="EMBL/GenBank/DDBJ databases">
        <title>MeaNS - Measles Nucleotide Surveillance Program.</title>
        <authorList>
            <person name="Tran T."/>
            <person name="Druce J."/>
        </authorList>
    </citation>
    <scope>NUCLEOTIDE SEQUENCE</scope>
    <source>
        <strain evidence="2">UCB-OBI-ISO-001</strain>
        <tissue evidence="2">Gonad</tissue>
    </source>
</reference>
<proteinExistence type="predicted"/>
<accession>A0A0L8H2F7</accession>
<organism evidence="2">
    <name type="scientific">Octopus bimaculoides</name>
    <name type="common">California two-spotted octopus</name>
    <dbReference type="NCBI Taxonomy" id="37653"/>
    <lineage>
        <taxon>Eukaryota</taxon>
        <taxon>Metazoa</taxon>
        <taxon>Spiralia</taxon>
        <taxon>Lophotrochozoa</taxon>
        <taxon>Mollusca</taxon>
        <taxon>Cephalopoda</taxon>
        <taxon>Coleoidea</taxon>
        <taxon>Octopodiformes</taxon>
        <taxon>Octopoda</taxon>
        <taxon>Incirrata</taxon>
        <taxon>Octopodidae</taxon>
        <taxon>Octopus</taxon>
    </lineage>
</organism>
<dbReference type="EMBL" id="KQ419533">
    <property type="protein sequence ID" value="KOF83279.1"/>
    <property type="molecule type" value="Genomic_DNA"/>
</dbReference>
<keyword evidence="1" id="KW-1133">Transmembrane helix</keyword>
<evidence type="ECO:0000313" key="2">
    <source>
        <dbReference type="EMBL" id="KOF83279.1"/>
    </source>
</evidence>
<keyword evidence="1" id="KW-0812">Transmembrane</keyword>
<gene>
    <name evidence="2" type="ORF">OCBIM_22024081mg</name>
</gene>